<dbReference type="Gene3D" id="2.60.40.10">
    <property type="entry name" value="Immunoglobulins"/>
    <property type="match status" value="1"/>
</dbReference>
<dbReference type="PROSITE" id="PS50835">
    <property type="entry name" value="IG_LIKE"/>
    <property type="match status" value="1"/>
</dbReference>
<dbReference type="InterPro" id="IPR013783">
    <property type="entry name" value="Ig-like_fold"/>
</dbReference>
<keyword evidence="4" id="KW-1185">Reference proteome</keyword>
<sequence>MRMDFFVDGNFPMLVVLFLVVGGTAGTDSSARRELALLGKSISFECGLELSIASLVWKKGKEVIFHYNNPLTDTSILKTRVNKFSKINESQRKVTLTINYVHYNDSGQYFCSQFQESGTGKTSIFNLLVYGVYRLSIKC</sequence>
<name>A0A9Q1BH90_HOLLE</name>
<dbReference type="SUPFAM" id="SSF48726">
    <property type="entry name" value="Immunoglobulin"/>
    <property type="match status" value="1"/>
</dbReference>
<dbReference type="EMBL" id="JAIZAY010000017">
    <property type="protein sequence ID" value="KAJ8025818.1"/>
    <property type="molecule type" value="Genomic_DNA"/>
</dbReference>
<dbReference type="InterPro" id="IPR003599">
    <property type="entry name" value="Ig_sub"/>
</dbReference>
<protein>
    <recommendedName>
        <fullName evidence="2">Ig-like domain-containing protein</fullName>
    </recommendedName>
</protein>
<comment type="caution">
    <text evidence="3">The sequence shown here is derived from an EMBL/GenBank/DDBJ whole genome shotgun (WGS) entry which is preliminary data.</text>
</comment>
<organism evidence="3 4">
    <name type="scientific">Holothuria leucospilota</name>
    <name type="common">Black long sea cucumber</name>
    <name type="synonym">Mertensiothuria leucospilota</name>
    <dbReference type="NCBI Taxonomy" id="206669"/>
    <lineage>
        <taxon>Eukaryota</taxon>
        <taxon>Metazoa</taxon>
        <taxon>Echinodermata</taxon>
        <taxon>Eleutherozoa</taxon>
        <taxon>Echinozoa</taxon>
        <taxon>Holothuroidea</taxon>
        <taxon>Aspidochirotacea</taxon>
        <taxon>Aspidochirotida</taxon>
        <taxon>Holothuriidae</taxon>
        <taxon>Holothuria</taxon>
    </lineage>
</organism>
<evidence type="ECO:0000313" key="4">
    <source>
        <dbReference type="Proteomes" id="UP001152320"/>
    </source>
</evidence>
<accession>A0A9Q1BH90</accession>
<evidence type="ECO:0000313" key="3">
    <source>
        <dbReference type="EMBL" id="KAJ8025818.1"/>
    </source>
</evidence>
<dbReference type="InterPro" id="IPR007110">
    <property type="entry name" value="Ig-like_dom"/>
</dbReference>
<keyword evidence="1" id="KW-0732">Signal</keyword>
<feature type="chain" id="PRO_5040116211" description="Ig-like domain-containing protein" evidence="1">
    <location>
        <begin position="27"/>
        <end position="139"/>
    </location>
</feature>
<reference evidence="3" key="1">
    <citation type="submission" date="2021-10" db="EMBL/GenBank/DDBJ databases">
        <title>Tropical sea cucumber genome reveals ecological adaptation and Cuvierian tubules defense mechanism.</title>
        <authorList>
            <person name="Chen T."/>
        </authorList>
    </citation>
    <scope>NUCLEOTIDE SEQUENCE</scope>
    <source>
        <strain evidence="3">Nanhai2018</strain>
        <tissue evidence="3">Muscle</tissue>
    </source>
</reference>
<dbReference type="InterPro" id="IPR036179">
    <property type="entry name" value="Ig-like_dom_sf"/>
</dbReference>
<dbReference type="AlphaFoldDB" id="A0A9Q1BH90"/>
<dbReference type="InterPro" id="IPR013106">
    <property type="entry name" value="Ig_V-set"/>
</dbReference>
<proteinExistence type="predicted"/>
<evidence type="ECO:0000259" key="2">
    <source>
        <dbReference type="PROSITE" id="PS50835"/>
    </source>
</evidence>
<feature type="domain" description="Ig-like" evidence="2">
    <location>
        <begin position="12"/>
        <end position="111"/>
    </location>
</feature>
<feature type="signal peptide" evidence="1">
    <location>
        <begin position="1"/>
        <end position="26"/>
    </location>
</feature>
<gene>
    <name evidence="3" type="ORF">HOLleu_33478</name>
</gene>
<dbReference type="SMART" id="SM00409">
    <property type="entry name" value="IG"/>
    <property type="match status" value="1"/>
</dbReference>
<evidence type="ECO:0000256" key="1">
    <source>
        <dbReference type="SAM" id="SignalP"/>
    </source>
</evidence>
<dbReference type="Pfam" id="PF07686">
    <property type="entry name" value="V-set"/>
    <property type="match status" value="1"/>
</dbReference>
<dbReference type="Proteomes" id="UP001152320">
    <property type="component" value="Chromosome 17"/>
</dbReference>